<organism evidence="1 2">
    <name type="scientific">Subtercola boreus</name>
    <dbReference type="NCBI Taxonomy" id="120213"/>
    <lineage>
        <taxon>Bacteria</taxon>
        <taxon>Bacillati</taxon>
        <taxon>Actinomycetota</taxon>
        <taxon>Actinomycetes</taxon>
        <taxon>Micrococcales</taxon>
        <taxon>Microbacteriaceae</taxon>
        <taxon>Subtercola</taxon>
    </lineage>
</organism>
<dbReference type="EMBL" id="NBXB01000054">
    <property type="protein sequence ID" value="RFA11751.1"/>
    <property type="molecule type" value="Genomic_DNA"/>
</dbReference>
<reference evidence="1 2" key="1">
    <citation type="submission" date="2017-04" db="EMBL/GenBank/DDBJ databases">
        <title>Comparative genome analysis of Subtercola boreus.</title>
        <authorList>
            <person name="Cho Y.-J."/>
            <person name="Cho A."/>
            <person name="Kim O.-S."/>
            <person name="Lee J.-I."/>
        </authorList>
    </citation>
    <scope>NUCLEOTIDE SEQUENCE [LARGE SCALE GENOMIC DNA]</scope>
    <source>
        <strain evidence="1 2">P27479</strain>
    </source>
</reference>
<comment type="caution">
    <text evidence="1">The sequence shown here is derived from an EMBL/GenBank/DDBJ whole genome shotgun (WGS) entry which is preliminary data.</text>
</comment>
<feature type="non-terminal residue" evidence="1">
    <location>
        <position position="119"/>
    </location>
</feature>
<name>A0A3E0VPV4_9MICO</name>
<accession>A0A3E0VPV4</accession>
<dbReference type="AlphaFoldDB" id="A0A3E0VPV4"/>
<evidence type="ECO:0000313" key="1">
    <source>
        <dbReference type="EMBL" id="RFA11751.1"/>
    </source>
</evidence>
<gene>
    <name evidence="1" type="ORF">B7R22_17925</name>
</gene>
<proteinExistence type="predicted"/>
<dbReference type="Proteomes" id="UP000256541">
    <property type="component" value="Unassembled WGS sequence"/>
</dbReference>
<protein>
    <submittedName>
        <fullName evidence="1">Uncharacterized protein</fullName>
    </submittedName>
</protein>
<dbReference type="RefSeq" id="WP_216363531.1">
    <property type="nucleotide sequence ID" value="NZ_NBXB01000054.1"/>
</dbReference>
<evidence type="ECO:0000313" key="2">
    <source>
        <dbReference type="Proteomes" id="UP000256541"/>
    </source>
</evidence>
<sequence length="119" mass="12867">MISRIDLAAFSKLFEDELGTLPDGEVEGATAADWDRVLAALRATGWRMTLQDGSTPLPASVAELPIHDSFAVWPALGTRINFFPGPDGVFFDVDLRELEVQRSVDGLSDLMRCLGTATG</sequence>